<keyword evidence="3" id="KW-1185">Reference proteome</keyword>
<dbReference type="InterPro" id="IPR051082">
    <property type="entry name" value="Pentapeptide-BTB/POZ_domain"/>
</dbReference>
<dbReference type="Proteomes" id="UP000051681">
    <property type="component" value="Unassembled WGS sequence"/>
</dbReference>
<dbReference type="Pfam" id="PF00805">
    <property type="entry name" value="Pentapeptide"/>
    <property type="match status" value="2"/>
</dbReference>
<evidence type="ECO:0000313" key="2">
    <source>
        <dbReference type="EMBL" id="CUH84867.1"/>
    </source>
</evidence>
<dbReference type="RefSeq" id="WP_058318961.1">
    <property type="nucleotide sequence ID" value="NZ_CYSF01000009.1"/>
</dbReference>
<gene>
    <name evidence="2" type="ORF">TM5383_02086</name>
</gene>
<keyword evidence="1" id="KW-0472">Membrane</keyword>
<organism evidence="2 3">
    <name type="scientific">Thalassovita mediterranea</name>
    <dbReference type="NCBI Taxonomy" id="340021"/>
    <lineage>
        <taxon>Bacteria</taxon>
        <taxon>Pseudomonadati</taxon>
        <taxon>Pseudomonadota</taxon>
        <taxon>Alphaproteobacteria</taxon>
        <taxon>Rhodobacterales</taxon>
        <taxon>Roseobacteraceae</taxon>
        <taxon>Thalassovita</taxon>
    </lineage>
</organism>
<proteinExistence type="predicted"/>
<keyword evidence="1" id="KW-0812">Transmembrane</keyword>
<sequence length="525" mass="59337">MPKNNKPDFWTWIGWNTQPNFEEQPKWLGGLIGFALKLGAGLLALLAIGVIAQTFGAVFFNGFPSNGAEDIRNLGLATAAVIGLPFLVWRSIVAQRQADTAEQGLITDRINKAVEGLGAVKVTKQQRRDKKGNLTYAKKKNPDGEEINDYSQPAMMETTEPNFEVRLGALYSLQRIAEDSPRDRGQILDMLCAYIRENARASDAEPSFYEQYTNLTTGLFYGPPMSDLQVMETLNLRDDPDNLLSEPATAVWIGKTVPPRNDIATSLTILRNILSLCRRENTNVAFSRDLSGSNLRRAKLEGFDFTGWDLSKSYFDGAVIHKFVFSGCNMSWTHWVGTEIRQTRLHNNNLTGTHFFRSKFHLQNQIDLSKTAPFPKTVFKACEFDHSAFTSEGTVSDVDFSASVFLWAQFSLQEFSSCDFNGAQFSEHAKPSGVVFKLCKFDSETVFPEMEGTGNAFRGCNLADLHMQYYDAEHWFLAHNSRLPTTLTPEEVAQLRQEQNKTDDFHHDWRQWQRSIGFQPDENQQ</sequence>
<dbReference type="SUPFAM" id="SSF141571">
    <property type="entry name" value="Pentapeptide repeat-like"/>
    <property type="match status" value="2"/>
</dbReference>
<feature type="transmembrane region" description="Helical" evidence="1">
    <location>
        <begin position="38"/>
        <end position="62"/>
    </location>
</feature>
<dbReference type="STRING" id="340021.TM5383_02086"/>
<dbReference type="Gene3D" id="2.160.20.80">
    <property type="entry name" value="E3 ubiquitin-protein ligase SopA"/>
    <property type="match status" value="2"/>
</dbReference>
<dbReference type="InterPro" id="IPR001646">
    <property type="entry name" value="5peptide_repeat"/>
</dbReference>
<reference evidence="2 3" key="1">
    <citation type="submission" date="2015-09" db="EMBL/GenBank/DDBJ databases">
        <authorList>
            <consortium name="Swine Surveillance"/>
        </authorList>
    </citation>
    <scope>NUCLEOTIDE SEQUENCE [LARGE SCALE GENOMIC DNA]</scope>
    <source>
        <strain evidence="2 3">CECT 8383</strain>
    </source>
</reference>
<dbReference type="AlphaFoldDB" id="A0A0N7M218"/>
<dbReference type="OrthoDB" id="7837851at2"/>
<dbReference type="PANTHER" id="PTHR14136">
    <property type="entry name" value="BTB_POZ DOMAIN-CONTAINING PROTEIN KCTD9"/>
    <property type="match status" value="1"/>
</dbReference>
<name>A0A0N7M218_9RHOB</name>
<evidence type="ECO:0000313" key="3">
    <source>
        <dbReference type="Proteomes" id="UP000051681"/>
    </source>
</evidence>
<keyword evidence="1" id="KW-1133">Transmembrane helix</keyword>
<accession>A0A0N7M218</accession>
<feature type="transmembrane region" description="Helical" evidence="1">
    <location>
        <begin position="74"/>
        <end position="92"/>
    </location>
</feature>
<dbReference type="PANTHER" id="PTHR14136:SF21">
    <property type="entry name" value="BTB DOMAIN-CONTAINING PROTEIN"/>
    <property type="match status" value="1"/>
</dbReference>
<evidence type="ECO:0000256" key="1">
    <source>
        <dbReference type="SAM" id="Phobius"/>
    </source>
</evidence>
<protein>
    <submittedName>
        <fullName evidence="2">Pentapeptide repeats (8 copies)</fullName>
    </submittedName>
</protein>
<dbReference type="EMBL" id="CYSF01000009">
    <property type="protein sequence ID" value="CUH84867.1"/>
    <property type="molecule type" value="Genomic_DNA"/>
</dbReference>